<dbReference type="PRINTS" id="PR00081">
    <property type="entry name" value="GDHRDH"/>
</dbReference>
<evidence type="ECO:0000256" key="3">
    <source>
        <dbReference type="ARBA" id="ARBA00023027"/>
    </source>
</evidence>
<gene>
    <name evidence="5" type="ORF">FCN18_34890</name>
</gene>
<keyword evidence="2" id="KW-0560">Oxidoreductase</keyword>
<dbReference type="InterPro" id="IPR057326">
    <property type="entry name" value="KR_dom"/>
</dbReference>
<dbReference type="InterPro" id="IPR002347">
    <property type="entry name" value="SDR_fam"/>
</dbReference>
<name>A0ABY2RUY6_9PSEU</name>
<dbReference type="InterPro" id="IPR020904">
    <property type="entry name" value="Sc_DH/Rdtase_CS"/>
</dbReference>
<keyword evidence="6" id="KW-1185">Reference proteome</keyword>
<comment type="caution">
    <text evidence="5">The sequence shown here is derived from an EMBL/GenBank/DDBJ whole genome shotgun (WGS) entry which is preliminary data.</text>
</comment>
<reference evidence="5 6" key="1">
    <citation type="journal article" date="2015" name="Antonie Van Leeuwenhoek">
        <title>Prauserella endophytica sp. nov., an endophytic actinobacterium isolated from Tamarix taklamakanensis.</title>
        <authorList>
            <person name="Liu J.M."/>
            <person name="Habden X."/>
            <person name="Guo L."/>
            <person name="Tuo L."/>
            <person name="Jiang Z.K."/>
            <person name="Liu S.W."/>
            <person name="Liu X.F."/>
            <person name="Chen L."/>
            <person name="Li R.F."/>
            <person name="Zhang Y.Q."/>
            <person name="Sun C.H."/>
        </authorList>
    </citation>
    <scope>NUCLEOTIDE SEQUENCE [LARGE SCALE GENOMIC DNA]</scope>
    <source>
        <strain evidence="5 6">CGMCC 4.7182</strain>
    </source>
</reference>
<dbReference type="PROSITE" id="PS00061">
    <property type="entry name" value="ADH_SHORT"/>
    <property type="match status" value="1"/>
</dbReference>
<evidence type="ECO:0000313" key="6">
    <source>
        <dbReference type="Proteomes" id="UP000309992"/>
    </source>
</evidence>
<organism evidence="5 6">
    <name type="scientific">Prauserella endophytica</name>
    <dbReference type="NCBI Taxonomy" id="1592324"/>
    <lineage>
        <taxon>Bacteria</taxon>
        <taxon>Bacillati</taxon>
        <taxon>Actinomycetota</taxon>
        <taxon>Actinomycetes</taxon>
        <taxon>Pseudonocardiales</taxon>
        <taxon>Pseudonocardiaceae</taxon>
        <taxon>Prauserella</taxon>
        <taxon>Prauserella coralliicola group</taxon>
    </lineage>
</organism>
<keyword evidence="3" id="KW-0520">NAD</keyword>
<evidence type="ECO:0000259" key="4">
    <source>
        <dbReference type="SMART" id="SM00822"/>
    </source>
</evidence>
<dbReference type="Proteomes" id="UP000309992">
    <property type="component" value="Unassembled WGS sequence"/>
</dbReference>
<dbReference type="CDD" id="cd05233">
    <property type="entry name" value="SDR_c"/>
    <property type="match status" value="1"/>
</dbReference>
<dbReference type="SUPFAM" id="SSF51735">
    <property type="entry name" value="NAD(P)-binding Rossmann-fold domains"/>
    <property type="match status" value="1"/>
</dbReference>
<dbReference type="Gene3D" id="3.40.50.720">
    <property type="entry name" value="NAD(P)-binding Rossmann-like Domain"/>
    <property type="match status" value="1"/>
</dbReference>
<sequence length="258" mass="26298">MEDGLASSRLSGKVAIVTGAAHGIGAAIARSFVAEGAHVALADIADAALGTLAGELGPQAAPVHCDVSSGDDVLATVKFTVETFGGLDVVVNNAATGSSSMLVDMRQKEWERAFAIGVGGVFHTIRHATPVMRERGGGAFVNISSAAGRRAARGMAAYSAAKASVEALTRCAALELREDGIRVNAIVPGMIRTGAAQGNSEFLGQAVGMELAEYVAKHQGRWGEPAEVAAVAVHLASAEAAFTTGHMYVLDNGATTQL</sequence>
<dbReference type="InterPro" id="IPR036291">
    <property type="entry name" value="NAD(P)-bd_dom_sf"/>
</dbReference>
<dbReference type="PANTHER" id="PTHR24321">
    <property type="entry name" value="DEHYDROGENASES, SHORT CHAIN"/>
    <property type="match status" value="1"/>
</dbReference>
<dbReference type="EMBL" id="SWMS01000035">
    <property type="protein sequence ID" value="TKG60621.1"/>
    <property type="molecule type" value="Genomic_DNA"/>
</dbReference>
<evidence type="ECO:0000256" key="2">
    <source>
        <dbReference type="ARBA" id="ARBA00023002"/>
    </source>
</evidence>
<feature type="domain" description="Ketoreductase" evidence="4">
    <location>
        <begin position="13"/>
        <end position="194"/>
    </location>
</feature>
<evidence type="ECO:0000256" key="1">
    <source>
        <dbReference type="ARBA" id="ARBA00006484"/>
    </source>
</evidence>
<comment type="similarity">
    <text evidence="1">Belongs to the short-chain dehydrogenases/reductases (SDR) family.</text>
</comment>
<dbReference type="SMART" id="SM00822">
    <property type="entry name" value="PKS_KR"/>
    <property type="match status" value="1"/>
</dbReference>
<dbReference type="PRINTS" id="PR00080">
    <property type="entry name" value="SDRFAMILY"/>
</dbReference>
<dbReference type="PANTHER" id="PTHR24321:SF8">
    <property type="entry name" value="ESTRADIOL 17-BETA-DEHYDROGENASE 8-RELATED"/>
    <property type="match status" value="1"/>
</dbReference>
<accession>A0ABY2RUY6</accession>
<protein>
    <submittedName>
        <fullName evidence="5">SDR family oxidoreductase</fullName>
    </submittedName>
</protein>
<dbReference type="Pfam" id="PF13561">
    <property type="entry name" value="adh_short_C2"/>
    <property type="match status" value="1"/>
</dbReference>
<evidence type="ECO:0000313" key="5">
    <source>
        <dbReference type="EMBL" id="TKG60621.1"/>
    </source>
</evidence>
<proteinExistence type="inferred from homology"/>